<reference evidence="2" key="1">
    <citation type="journal article" date="2020" name="Stud. Mycol.">
        <title>101 Dothideomycetes genomes: a test case for predicting lifestyles and emergence of pathogens.</title>
        <authorList>
            <person name="Haridas S."/>
            <person name="Albert R."/>
            <person name="Binder M."/>
            <person name="Bloem J."/>
            <person name="Labutti K."/>
            <person name="Salamov A."/>
            <person name="Andreopoulos B."/>
            <person name="Baker S."/>
            <person name="Barry K."/>
            <person name="Bills G."/>
            <person name="Bluhm B."/>
            <person name="Cannon C."/>
            <person name="Castanera R."/>
            <person name="Culley D."/>
            <person name="Daum C."/>
            <person name="Ezra D."/>
            <person name="Gonzalez J."/>
            <person name="Henrissat B."/>
            <person name="Kuo A."/>
            <person name="Liang C."/>
            <person name="Lipzen A."/>
            <person name="Lutzoni F."/>
            <person name="Magnuson J."/>
            <person name="Mondo S."/>
            <person name="Nolan M."/>
            <person name="Ohm R."/>
            <person name="Pangilinan J."/>
            <person name="Park H.-J."/>
            <person name="Ramirez L."/>
            <person name="Alfaro M."/>
            <person name="Sun H."/>
            <person name="Tritt A."/>
            <person name="Yoshinaga Y."/>
            <person name="Zwiers L.-H."/>
            <person name="Turgeon B."/>
            <person name="Goodwin S."/>
            <person name="Spatafora J."/>
            <person name="Crous P."/>
            <person name="Grigoriev I."/>
        </authorList>
    </citation>
    <scope>NUCLEOTIDE SEQUENCE</scope>
    <source>
        <strain evidence="2">CBS 101060</strain>
    </source>
</reference>
<name>A0A9P4SHH6_9PEZI</name>
<evidence type="ECO:0000313" key="2">
    <source>
        <dbReference type="EMBL" id="KAF2841895.1"/>
    </source>
</evidence>
<accession>A0A9P4SHH6</accession>
<feature type="compositionally biased region" description="Basic and acidic residues" evidence="1">
    <location>
        <begin position="71"/>
        <end position="82"/>
    </location>
</feature>
<comment type="caution">
    <text evidence="2">The sequence shown here is derived from an EMBL/GenBank/DDBJ whole genome shotgun (WGS) entry which is preliminary data.</text>
</comment>
<dbReference type="Proteomes" id="UP000799429">
    <property type="component" value="Unassembled WGS sequence"/>
</dbReference>
<proteinExistence type="predicted"/>
<dbReference type="AlphaFoldDB" id="A0A9P4SHH6"/>
<evidence type="ECO:0000313" key="3">
    <source>
        <dbReference type="Proteomes" id="UP000799429"/>
    </source>
</evidence>
<gene>
    <name evidence="2" type="ORF">M501DRAFT_998098</name>
</gene>
<dbReference type="OrthoDB" id="4510061at2759"/>
<organism evidence="2 3">
    <name type="scientific">Patellaria atrata CBS 101060</name>
    <dbReference type="NCBI Taxonomy" id="1346257"/>
    <lineage>
        <taxon>Eukaryota</taxon>
        <taxon>Fungi</taxon>
        <taxon>Dikarya</taxon>
        <taxon>Ascomycota</taxon>
        <taxon>Pezizomycotina</taxon>
        <taxon>Dothideomycetes</taxon>
        <taxon>Dothideomycetes incertae sedis</taxon>
        <taxon>Patellariales</taxon>
        <taxon>Patellariaceae</taxon>
        <taxon>Patellaria</taxon>
    </lineage>
</organism>
<feature type="region of interest" description="Disordered" evidence="1">
    <location>
        <begin position="62"/>
        <end position="82"/>
    </location>
</feature>
<evidence type="ECO:0000256" key="1">
    <source>
        <dbReference type="SAM" id="MobiDB-lite"/>
    </source>
</evidence>
<keyword evidence="3" id="KW-1185">Reference proteome</keyword>
<sequence>MSDGLNEARAMRVAEIISDFRNLQHYIAQINASPSAEEYYLEGYALLRQCAVEAQSVLAQPFSASAASPRGDSEMEKQQLRS</sequence>
<dbReference type="EMBL" id="MU006090">
    <property type="protein sequence ID" value="KAF2841895.1"/>
    <property type="molecule type" value="Genomic_DNA"/>
</dbReference>
<protein>
    <submittedName>
        <fullName evidence="2">Uncharacterized protein</fullName>
    </submittedName>
</protein>